<dbReference type="PANTHER" id="PTHR21248:SF22">
    <property type="entry name" value="PHOSPHOLIPASE D"/>
    <property type="match status" value="1"/>
</dbReference>
<dbReference type="CDD" id="cd09110">
    <property type="entry name" value="PLDc_CLS_1"/>
    <property type="match status" value="1"/>
</dbReference>
<dbReference type="Pfam" id="PF13091">
    <property type="entry name" value="PLDc_2"/>
    <property type="match status" value="1"/>
</dbReference>
<dbReference type="OrthoDB" id="9762009at2"/>
<dbReference type="PROSITE" id="PS50035">
    <property type="entry name" value="PLD"/>
    <property type="match status" value="1"/>
</dbReference>
<dbReference type="GO" id="GO:0008808">
    <property type="term" value="F:cardiolipin synthase activity"/>
    <property type="evidence" value="ECO:0007669"/>
    <property type="project" value="TreeGrafter"/>
</dbReference>
<dbReference type="AlphaFoldDB" id="A0A4V2VQH7"/>
<dbReference type="PANTHER" id="PTHR21248">
    <property type="entry name" value="CARDIOLIPIN SYNTHASE"/>
    <property type="match status" value="1"/>
</dbReference>
<proteinExistence type="predicted"/>
<dbReference type="InterPro" id="IPR025202">
    <property type="entry name" value="PLD-like_dom"/>
</dbReference>
<dbReference type="Gene3D" id="3.30.870.10">
    <property type="entry name" value="Endonuclease Chain A"/>
    <property type="match status" value="1"/>
</dbReference>
<evidence type="ECO:0000313" key="3">
    <source>
        <dbReference type="Proteomes" id="UP000295110"/>
    </source>
</evidence>
<dbReference type="GO" id="GO:0032049">
    <property type="term" value="P:cardiolipin biosynthetic process"/>
    <property type="evidence" value="ECO:0007669"/>
    <property type="project" value="UniProtKB-ARBA"/>
</dbReference>
<dbReference type="EMBL" id="SMBU01000016">
    <property type="protein sequence ID" value="TCU94649.1"/>
    <property type="molecule type" value="Genomic_DNA"/>
</dbReference>
<dbReference type="GO" id="GO:0016020">
    <property type="term" value="C:membrane"/>
    <property type="evidence" value="ECO:0007669"/>
    <property type="project" value="TreeGrafter"/>
</dbReference>
<name>A0A4V2VQH7_ROSSA</name>
<feature type="domain" description="PLD phosphodiesterase" evidence="1">
    <location>
        <begin position="159"/>
        <end position="182"/>
    </location>
</feature>
<dbReference type="Proteomes" id="UP000295110">
    <property type="component" value="Unassembled WGS sequence"/>
</dbReference>
<dbReference type="RefSeq" id="WP_132572886.1">
    <property type="nucleotide sequence ID" value="NZ_CBCSGL010000012.1"/>
</dbReference>
<evidence type="ECO:0000313" key="2">
    <source>
        <dbReference type="EMBL" id="TCU94649.1"/>
    </source>
</evidence>
<reference evidence="2 3" key="1">
    <citation type="submission" date="2019-03" db="EMBL/GenBank/DDBJ databases">
        <title>Genomic Encyclopedia of Type Strains, Phase IV (KMG-IV): sequencing the most valuable type-strain genomes for metagenomic binning, comparative biology and taxonomic classification.</title>
        <authorList>
            <person name="Goeker M."/>
        </authorList>
    </citation>
    <scope>NUCLEOTIDE SEQUENCE [LARGE SCALE GENOMIC DNA]</scope>
    <source>
        <strain evidence="2 3">DSM 654</strain>
    </source>
</reference>
<protein>
    <submittedName>
        <fullName evidence="2">Phospholipase D-like protein</fullName>
    </submittedName>
</protein>
<keyword evidence="3" id="KW-1185">Reference proteome</keyword>
<organism evidence="2 3">
    <name type="scientific">Roseateles saccharophilus</name>
    <name type="common">Pseudomonas saccharophila</name>
    <dbReference type="NCBI Taxonomy" id="304"/>
    <lineage>
        <taxon>Bacteria</taxon>
        <taxon>Pseudomonadati</taxon>
        <taxon>Pseudomonadota</taxon>
        <taxon>Betaproteobacteria</taxon>
        <taxon>Burkholderiales</taxon>
        <taxon>Sphaerotilaceae</taxon>
        <taxon>Roseateles</taxon>
    </lineage>
</organism>
<comment type="caution">
    <text evidence="2">The sequence shown here is derived from an EMBL/GenBank/DDBJ whole genome shotgun (WGS) entry which is preliminary data.</text>
</comment>
<evidence type="ECO:0000259" key="1">
    <source>
        <dbReference type="PROSITE" id="PS50035"/>
    </source>
</evidence>
<gene>
    <name evidence="2" type="ORF">EV671_101671</name>
</gene>
<sequence>MAFTGFHLLALGALLVLATLLLAVLFEPALPYTVHGPLPECDGHESRGLIAALVDVPVMDCAQAQVLDNGRSVYAQELAAIRQARHSVHLEAYVFHRSAVAERFLEALEERARAGVRVRMVIDAIGSLLTPDTYFRRLRDAGGQVMWYQPVRWSTLKRFNNRTHRELLVIDGETAFVGGAGVAAWWDDGGAAGVPWRDTVVCVRGPLASALQTSFAENWLESKGEMLAQSEDFPFCRAGPDAPATAVAKGLVVTSAPSAGKATRARMLFQLLIASARSSIKISSRTFYPTAA</sequence>
<accession>A0A4V2VQH7</accession>
<dbReference type="InterPro" id="IPR001736">
    <property type="entry name" value="PLipase_D/transphosphatidylase"/>
</dbReference>
<dbReference type="SUPFAM" id="SSF56024">
    <property type="entry name" value="Phospholipase D/nuclease"/>
    <property type="match status" value="1"/>
</dbReference>